<evidence type="ECO:0000256" key="1">
    <source>
        <dbReference type="ARBA" id="ARBA00001960"/>
    </source>
</evidence>
<evidence type="ECO:0000313" key="14">
    <source>
        <dbReference type="Proteomes" id="UP001321018"/>
    </source>
</evidence>
<comment type="catalytic activity">
    <reaction evidence="9">
        <text>nitric oxide + Fe(III)-[cytochrome c] + H2O = Fe(II)-[cytochrome c] + nitrite + 2 H(+)</text>
        <dbReference type="Rhea" id="RHEA:15233"/>
        <dbReference type="Rhea" id="RHEA-COMP:10350"/>
        <dbReference type="Rhea" id="RHEA-COMP:14399"/>
        <dbReference type="ChEBI" id="CHEBI:15377"/>
        <dbReference type="ChEBI" id="CHEBI:15378"/>
        <dbReference type="ChEBI" id="CHEBI:16301"/>
        <dbReference type="ChEBI" id="CHEBI:16480"/>
        <dbReference type="ChEBI" id="CHEBI:29033"/>
        <dbReference type="ChEBI" id="CHEBI:29034"/>
        <dbReference type="EC" id="1.7.2.1"/>
    </reaction>
</comment>
<dbReference type="PRINTS" id="PR00695">
    <property type="entry name" value="CUNO2RDTASE"/>
</dbReference>
<dbReference type="EMBL" id="JAOPKA010000043">
    <property type="protein sequence ID" value="MCU4744762.1"/>
    <property type="molecule type" value="Genomic_DNA"/>
</dbReference>
<dbReference type="Gene3D" id="2.60.40.420">
    <property type="entry name" value="Cupredoxins - blue copper proteins"/>
    <property type="match status" value="2"/>
</dbReference>
<dbReference type="RefSeq" id="WP_338006557.1">
    <property type="nucleotide sequence ID" value="NZ_JAOPKA010000043.1"/>
</dbReference>
<reference evidence="13" key="1">
    <citation type="submission" date="2022-09" db="EMBL/GenBank/DDBJ databases">
        <title>Enrichment on poylsaccharides allowed isolation of novel metabolic and taxonomic groups of Haloarchaea.</title>
        <authorList>
            <person name="Sorokin D.Y."/>
            <person name="Elcheninov A.G."/>
            <person name="Khizhniak T.V."/>
            <person name="Kolganova T.V."/>
            <person name="Kublanov I.V."/>
        </authorList>
    </citation>
    <scope>NUCLEOTIDE SEQUENCE</scope>
    <source>
        <strain evidence="13">AArc-xg1-1</strain>
    </source>
</reference>
<evidence type="ECO:0000256" key="6">
    <source>
        <dbReference type="ARBA" id="ARBA00022737"/>
    </source>
</evidence>
<comment type="cofactor">
    <cofactor evidence="1 10">
        <name>Cu(+)</name>
        <dbReference type="ChEBI" id="CHEBI:49552"/>
    </cofactor>
</comment>
<dbReference type="GO" id="GO:0050421">
    <property type="term" value="F:nitrite reductase (NO-forming) activity"/>
    <property type="evidence" value="ECO:0007669"/>
    <property type="project" value="UniProtKB-EC"/>
</dbReference>
<organism evidence="13 14">
    <name type="scientific">Natronoglomus mannanivorans</name>
    <dbReference type="NCBI Taxonomy" id="2979990"/>
    <lineage>
        <taxon>Archaea</taxon>
        <taxon>Methanobacteriati</taxon>
        <taxon>Methanobacteriota</taxon>
        <taxon>Stenosarchaea group</taxon>
        <taxon>Halobacteria</taxon>
        <taxon>Halobacteriales</taxon>
        <taxon>Natrialbaceae</taxon>
        <taxon>Natronoglomus</taxon>
    </lineage>
</organism>
<dbReference type="SUPFAM" id="SSF49503">
    <property type="entry name" value="Cupredoxins"/>
    <property type="match status" value="2"/>
</dbReference>
<comment type="caution">
    <text evidence="13">The sequence shown here is derived from an EMBL/GenBank/DDBJ whole genome shotgun (WGS) entry which is preliminary data.</text>
</comment>
<feature type="binding site" description="type 1 copper site" evidence="10">
    <location>
        <position position="184"/>
    </location>
    <ligand>
        <name>Cu cation</name>
        <dbReference type="ChEBI" id="CHEBI:23378"/>
        <label>1</label>
    </ligand>
</feature>
<accession>A0AAP2Z3X5</accession>
<proteinExistence type="predicted"/>
<comment type="cofactor">
    <cofactor evidence="10">
        <name>Cu(2+)</name>
        <dbReference type="ChEBI" id="CHEBI:29036"/>
    </cofactor>
</comment>
<evidence type="ECO:0000259" key="12">
    <source>
        <dbReference type="Pfam" id="PF07732"/>
    </source>
</evidence>
<feature type="region of interest" description="Disordered" evidence="11">
    <location>
        <begin position="361"/>
        <end position="404"/>
    </location>
</feature>
<dbReference type="PANTHER" id="PTHR11709">
    <property type="entry name" value="MULTI-COPPER OXIDASE"/>
    <property type="match status" value="1"/>
</dbReference>
<feature type="domain" description="Plastocyanin-like" evidence="12">
    <location>
        <begin position="101"/>
        <end position="207"/>
    </location>
</feature>
<dbReference type="InterPro" id="IPR045087">
    <property type="entry name" value="Cu-oxidase_fam"/>
</dbReference>
<dbReference type="NCBIfam" id="TIGR02376">
    <property type="entry name" value="Cu_nitrite_red"/>
    <property type="match status" value="1"/>
</dbReference>
<dbReference type="InterPro" id="IPR011707">
    <property type="entry name" value="Cu-oxidase-like_N"/>
</dbReference>
<dbReference type="CDD" id="cd11020">
    <property type="entry name" value="CuRO_1_CuNIR"/>
    <property type="match status" value="1"/>
</dbReference>
<sequence>MTTAATTTRPVSLASRRQVLQGIGAAGLASVAGCLAPSTTASGPGPAASVEADPVPALDPAGALGADRIAADPTAIPAPIDRDHAETVSVELVTEEVVAEIEPGVTFTYMTFNGQIPGPLVRVREGDTVELTIHNHEDSTMAHNVDFHATRGPGGGGEATLVVPGETARLRFEATYPGAFIYHCAVPNVDYHIAAGMYGVILVEPEEGLPEVDHELYFGQHELYTVGDTGEEGHHDFSFDRMADEDPTYVALNGSKAAITPDGHGSPTVAVGDTVRVIFGCGGPNLPSYLHPIGSVWDEAWATGSLASDPELFVETSTVAPGSAFVGTMSFPVPGDVKLVDHALSRVARKGALAVIHVEGDENPEIFDPDPEFDDDASESGIVDSGFDTGPESAAGNESATLED</sequence>
<dbReference type="InterPro" id="IPR001287">
    <property type="entry name" value="NO2-reductase_Cu"/>
</dbReference>
<keyword evidence="5 10" id="KW-0479">Metal-binding</keyword>
<feature type="binding site" description="type 1 copper site" evidence="10">
    <location>
        <position position="192"/>
    </location>
    <ligand>
        <name>Cu cation</name>
        <dbReference type="ChEBI" id="CHEBI:23378"/>
        <label>1</label>
    </ligand>
</feature>
<feature type="region of interest" description="Disordered" evidence="11">
    <location>
        <begin position="40"/>
        <end position="61"/>
    </location>
</feature>
<dbReference type="PROSITE" id="PS51318">
    <property type="entry name" value="TAT"/>
    <property type="match status" value="1"/>
</dbReference>
<feature type="compositionally biased region" description="Acidic residues" evidence="11">
    <location>
        <begin position="361"/>
        <end position="378"/>
    </location>
</feature>
<keyword evidence="7 13" id="KW-0560">Oxidoreductase</keyword>
<feature type="binding site" description="type 1 copper site" evidence="10">
    <location>
        <position position="342"/>
    </location>
    <ligand>
        <name>Cu cation</name>
        <dbReference type="ChEBI" id="CHEBI:23378"/>
        <label>1</label>
    </ligand>
</feature>
<dbReference type="CDD" id="cd04208">
    <property type="entry name" value="CuRO_2_CuNIR"/>
    <property type="match status" value="1"/>
</dbReference>
<evidence type="ECO:0000256" key="4">
    <source>
        <dbReference type="ARBA" id="ARBA00017290"/>
    </source>
</evidence>
<name>A0AAP2Z3X5_9EURY</name>
<keyword evidence="6" id="KW-0677">Repeat</keyword>
<dbReference type="FunFam" id="2.60.40.420:FF:000093">
    <property type="entry name" value="Copper-containing nitrite reductase"/>
    <property type="match status" value="1"/>
</dbReference>
<evidence type="ECO:0000256" key="11">
    <source>
        <dbReference type="SAM" id="MobiDB-lite"/>
    </source>
</evidence>
<protein>
    <recommendedName>
        <fullName evidence="4">Copper-containing nitrite reductase</fullName>
        <ecNumber evidence="3">1.7.2.1</ecNumber>
    </recommendedName>
</protein>
<dbReference type="GO" id="GO:0005507">
    <property type="term" value="F:copper ion binding"/>
    <property type="evidence" value="ECO:0007669"/>
    <property type="project" value="InterPro"/>
</dbReference>
<dbReference type="InterPro" id="IPR006311">
    <property type="entry name" value="TAT_signal"/>
</dbReference>
<comment type="subunit">
    <text evidence="2">Homotrimer.</text>
</comment>
<dbReference type="AlphaFoldDB" id="A0AAP2Z3X5"/>
<feature type="binding site" description="type 1 copper site" evidence="10">
    <location>
        <position position="183"/>
    </location>
    <ligand>
        <name>Cu cation</name>
        <dbReference type="ChEBI" id="CHEBI:23378"/>
        <label>1</label>
    </ligand>
</feature>
<evidence type="ECO:0000313" key="13">
    <source>
        <dbReference type="EMBL" id="MCU4744762.1"/>
    </source>
</evidence>
<evidence type="ECO:0000256" key="8">
    <source>
        <dbReference type="ARBA" id="ARBA00023008"/>
    </source>
</evidence>
<evidence type="ECO:0000256" key="7">
    <source>
        <dbReference type="ARBA" id="ARBA00023002"/>
    </source>
</evidence>
<dbReference type="InterPro" id="IPR008972">
    <property type="entry name" value="Cupredoxin"/>
</dbReference>
<gene>
    <name evidence="13" type="primary">nirK</name>
    <name evidence="13" type="ORF">OB960_25695</name>
</gene>
<feature type="binding site" description="type 1 copper site" evidence="10">
    <location>
        <position position="197"/>
    </location>
    <ligand>
        <name>Cu cation</name>
        <dbReference type="ChEBI" id="CHEBI:23378"/>
        <label>1</label>
    </ligand>
</feature>
<dbReference type="EC" id="1.7.2.1" evidence="3"/>
<evidence type="ECO:0000256" key="2">
    <source>
        <dbReference type="ARBA" id="ARBA00011233"/>
    </source>
</evidence>
<evidence type="ECO:0000256" key="10">
    <source>
        <dbReference type="PIRSR" id="PIRSR601287-1"/>
    </source>
</evidence>
<evidence type="ECO:0000256" key="3">
    <source>
        <dbReference type="ARBA" id="ARBA00011882"/>
    </source>
</evidence>
<keyword evidence="8 10" id="KW-0186">Copper</keyword>
<dbReference type="Proteomes" id="UP001321018">
    <property type="component" value="Unassembled WGS sequence"/>
</dbReference>
<evidence type="ECO:0000256" key="9">
    <source>
        <dbReference type="ARBA" id="ARBA00049340"/>
    </source>
</evidence>
<dbReference type="PANTHER" id="PTHR11709:SF394">
    <property type="entry name" value="FI03373P-RELATED"/>
    <property type="match status" value="1"/>
</dbReference>
<evidence type="ECO:0000256" key="5">
    <source>
        <dbReference type="ARBA" id="ARBA00022723"/>
    </source>
</evidence>
<dbReference type="Pfam" id="PF07732">
    <property type="entry name" value="Cu-oxidase_3"/>
    <property type="match status" value="1"/>
</dbReference>
<feature type="binding site" description="type 1 copper site" evidence="10">
    <location>
        <position position="148"/>
    </location>
    <ligand>
        <name>Cu cation</name>
        <dbReference type="ChEBI" id="CHEBI:23378"/>
        <label>1</label>
    </ligand>
</feature>
<feature type="binding site" description="type 1 copper site" evidence="10">
    <location>
        <position position="143"/>
    </location>
    <ligand>
        <name>Cu cation</name>
        <dbReference type="ChEBI" id="CHEBI:23378"/>
        <label>1</label>
    </ligand>
</feature>